<evidence type="ECO:0000313" key="10">
    <source>
        <dbReference type="Proteomes" id="UP001515480"/>
    </source>
</evidence>
<dbReference type="InterPro" id="IPR000337">
    <property type="entry name" value="GPCR_3"/>
</dbReference>
<keyword evidence="4 7" id="KW-0472">Membrane</keyword>
<dbReference type="SUPFAM" id="SSF57184">
    <property type="entry name" value="Growth factor receptor domain"/>
    <property type="match status" value="1"/>
</dbReference>
<gene>
    <name evidence="9" type="ORF">AB1Y20_008156</name>
</gene>
<organism evidence="9 10">
    <name type="scientific">Prymnesium parvum</name>
    <name type="common">Toxic golden alga</name>
    <dbReference type="NCBI Taxonomy" id="97485"/>
    <lineage>
        <taxon>Eukaryota</taxon>
        <taxon>Haptista</taxon>
        <taxon>Haptophyta</taxon>
        <taxon>Prymnesiophyceae</taxon>
        <taxon>Prymnesiales</taxon>
        <taxon>Prymnesiaceae</taxon>
        <taxon>Prymnesium</taxon>
    </lineage>
</organism>
<feature type="domain" description="Receptor ligand binding region" evidence="8">
    <location>
        <begin position="2"/>
        <end position="334"/>
    </location>
</feature>
<reference evidence="9 10" key="1">
    <citation type="journal article" date="2024" name="Science">
        <title>Giant polyketide synthase enzymes in the biosynthesis of giant marine polyether toxins.</title>
        <authorList>
            <person name="Fallon T.R."/>
            <person name="Shende V.V."/>
            <person name="Wierzbicki I.H."/>
            <person name="Pendleton A.L."/>
            <person name="Watervoot N.F."/>
            <person name="Auber R.P."/>
            <person name="Gonzalez D.J."/>
            <person name="Wisecaver J.H."/>
            <person name="Moore B.S."/>
        </authorList>
    </citation>
    <scope>NUCLEOTIDE SEQUENCE [LARGE SCALE GENOMIC DNA]</scope>
    <source>
        <strain evidence="9 10">12B1</strain>
    </source>
</reference>
<feature type="transmembrane region" description="Helical" evidence="7">
    <location>
        <begin position="565"/>
        <end position="585"/>
    </location>
</feature>
<feature type="transmembrane region" description="Helical" evidence="7">
    <location>
        <begin position="780"/>
        <end position="800"/>
    </location>
</feature>
<keyword evidence="2 7" id="KW-0812">Transmembrane</keyword>
<keyword evidence="3 7" id="KW-1133">Transmembrane helix</keyword>
<evidence type="ECO:0000256" key="5">
    <source>
        <dbReference type="ARBA" id="ARBA00023170"/>
    </source>
</evidence>
<keyword evidence="6" id="KW-0325">Glycoprotein</keyword>
<dbReference type="AlphaFoldDB" id="A0AB34ITW3"/>
<evidence type="ECO:0000313" key="9">
    <source>
        <dbReference type="EMBL" id="KAL1507310.1"/>
    </source>
</evidence>
<accession>A0AB34ITW3</accession>
<dbReference type="GO" id="GO:0004930">
    <property type="term" value="F:G protein-coupled receptor activity"/>
    <property type="evidence" value="ECO:0007669"/>
    <property type="project" value="InterPro"/>
</dbReference>
<dbReference type="InterPro" id="IPR028082">
    <property type="entry name" value="Peripla_BP_I"/>
</dbReference>
<evidence type="ECO:0000256" key="1">
    <source>
        <dbReference type="ARBA" id="ARBA00004141"/>
    </source>
</evidence>
<keyword evidence="10" id="KW-1185">Reference proteome</keyword>
<proteinExistence type="predicted"/>
<dbReference type="EMBL" id="JBGBPQ010000018">
    <property type="protein sequence ID" value="KAL1507310.1"/>
    <property type="molecule type" value="Genomic_DNA"/>
</dbReference>
<dbReference type="Proteomes" id="UP001515480">
    <property type="component" value="Unassembled WGS sequence"/>
</dbReference>
<dbReference type="InterPro" id="IPR001828">
    <property type="entry name" value="ANF_lig-bd_rcpt"/>
</dbReference>
<evidence type="ECO:0000256" key="3">
    <source>
        <dbReference type="ARBA" id="ARBA00022989"/>
    </source>
</evidence>
<dbReference type="SUPFAM" id="SSF53822">
    <property type="entry name" value="Periplasmic binding protein-like I"/>
    <property type="match status" value="1"/>
</dbReference>
<feature type="transmembrane region" description="Helical" evidence="7">
    <location>
        <begin position="820"/>
        <end position="845"/>
    </location>
</feature>
<evidence type="ECO:0000256" key="2">
    <source>
        <dbReference type="ARBA" id="ARBA00022692"/>
    </source>
</evidence>
<dbReference type="InterPro" id="IPR050726">
    <property type="entry name" value="mGluR"/>
</dbReference>
<feature type="transmembrane region" description="Helical" evidence="7">
    <location>
        <begin position="683"/>
        <end position="707"/>
    </location>
</feature>
<comment type="subcellular location">
    <subcellularLocation>
        <location evidence="1">Membrane</location>
        <topology evidence="1">Multi-pass membrane protein</topology>
    </subcellularLocation>
</comment>
<sequence>MDSRCDPTVSLQSALHLTNQAFNGEGVSLIIGAGCSAASATAAQVGVAARVPVISPSSTSPVLSDGVLYDYFMRTVSSDSVVSLVMIDILKSLWNYRSITLVSTETAYGSSNANVFSRLAYENDVNVLAHFTFWASSQRFTSTHRALKRSGARVFVIFVENTVAGPFLRSSYEAGIGGEGYLWFGPDTMMDFSSDHSLAENATLRAKVLYGVYALAGNGKLDTIAYQEYFSRRRQLPIFSASGCSSDTDDEGSLLFWRDHDGNASTPNKCAHFDLSVDGLYDSFGYDAVLAAAIALHHLIQVKSRSEVHGNEILDTLIHQVSFDGLTGVIDFLDASSASGAFGHGDRAHGIFFNLHHPDNSSEHKMQVVGTWTSCKDGSLTCDWSERFQLRPGTHLHAQPPQSRQVECPYGETLSQLGLCVCIDGFELGNNGQCQPCDTGTYSVQGNSTSTAGCNVCAPGYFRRFAEMPASECEPCDNVLCPVNSTVDTVVLKQGFWRHSVRTLHLVPCSWRGGWTPCRGGSDAGNDGNGYCEPGYVGPYCQVCADEGHYFDRLHARCQKCGDTAAKFVGIMLAMLFLIIALIWLENIAKLKSSSAPVPSTRNWLVDTTLKWKMHWQRARMRPKIKALVGFQQCVSAAATVFNVHAPEGTPALVREVIDVAQIQFDFSFVFPDECLGSYDRRLFIVSAWPIFLGFALALVNVCLEIAREVRKARIDAPRNRQYRDAFWDGLHGVVPTLLVIAFVLVASTATRIFKTFLCVTFEYDELIIQPFKRLEDGRVMELVQVALILLYVGILLIKVCSTSSDTCSAFGLGDTAAGVYAFSFFFGLALLSLLIAISCVRLYYSGIAPKALRVANHHSVSLWTIITRVASRR</sequence>
<name>A0AB34ITW3_PRYPA</name>
<keyword evidence="5" id="KW-0675">Receptor</keyword>
<evidence type="ECO:0000256" key="4">
    <source>
        <dbReference type="ARBA" id="ARBA00023136"/>
    </source>
</evidence>
<feature type="transmembrane region" description="Helical" evidence="7">
    <location>
        <begin position="727"/>
        <end position="747"/>
    </location>
</feature>
<dbReference type="Pfam" id="PF01094">
    <property type="entry name" value="ANF_receptor"/>
    <property type="match status" value="1"/>
</dbReference>
<dbReference type="PRINTS" id="PR00248">
    <property type="entry name" value="GPCRMGR"/>
</dbReference>
<dbReference type="Gene3D" id="3.40.50.2300">
    <property type="match status" value="2"/>
</dbReference>
<protein>
    <recommendedName>
        <fullName evidence="8">Receptor ligand binding region domain-containing protein</fullName>
    </recommendedName>
</protein>
<dbReference type="PANTHER" id="PTHR24060">
    <property type="entry name" value="METABOTROPIC GLUTAMATE RECEPTOR"/>
    <property type="match status" value="1"/>
</dbReference>
<comment type="caution">
    <text evidence="9">The sequence shown here is derived from an EMBL/GenBank/DDBJ whole genome shotgun (WGS) entry which is preliminary data.</text>
</comment>
<dbReference type="InterPro" id="IPR009030">
    <property type="entry name" value="Growth_fac_rcpt_cys_sf"/>
</dbReference>
<dbReference type="GO" id="GO:0016020">
    <property type="term" value="C:membrane"/>
    <property type="evidence" value="ECO:0007669"/>
    <property type="project" value="UniProtKB-SubCell"/>
</dbReference>
<evidence type="ECO:0000259" key="8">
    <source>
        <dbReference type="Pfam" id="PF01094"/>
    </source>
</evidence>
<evidence type="ECO:0000256" key="6">
    <source>
        <dbReference type="ARBA" id="ARBA00023180"/>
    </source>
</evidence>
<evidence type="ECO:0000256" key="7">
    <source>
        <dbReference type="SAM" id="Phobius"/>
    </source>
</evidence>